<evidence type="ECO:0000259" key="1">
    <source>
        <dbReference type="PROSITE" id="PS50965"/>
    </source>
</evidence>
<name>A0ABV7B4Y9_9GAMM</name>
<evidence type="ECO:0000313" key="2">
    <source>
        <dbReference type="EMBL" id="MFC2991390.1"/>
    </source>
</evidence>
<sequence length="146" mass="16187">MIEHGGERAQIDHLVIHPYGFIIIESKSIVGEVQVNAEDEWSRSYKGNWSGIASPIRQAELQQEVLKALLRNHVEKLLGKLLGIQTQIGGRYVKCASCNTDTSMKQPCPACGWKSVKVSKDGPSYTAACRKCDHQYLVYRQAAGKA</sequence>
<organism evidence="2 3">
    <name type="scientific">Halomonas tibetensis</name>
    <dbReference type="NCBI Taxonomy" id="2259590"/>
    <lineage>
        <taxon>Bacteria</taxon>
        <taxon>Pseudomonadati</taxon>
        <taxon>Pseudomonadota</taxon>
        <taxon>Gammaproteobacteria</taxon>
        <taxon>Oceanospirillales</taxon>
        <taxon>Halomonadaceae</taxon>
        <taxon>Halomonas</taxon>
    </lineage>
</organism>
<evidence type="ECO:0000313" key="3">
    <source>
        <dbReference type="Proteomes" id="UP001595386"/>
    </source>
</evidence>
<dbReference type="Proteomes" id="UP001595386">
    <property type="component" value="Unassembled WGS sequence"/>
</dbReference>
<gene>
    <name evidence="2" type="ORF">ACFODV_05040</name>
</gene>
<dbReference type="RefSeq" id="WP_379755559.1">
    <property type="nucleotide sequence ID" value="NZ_JBHRSQ010000007.1"/>
</dbReference>
<dbReference type="PROSITE" id="PS50965">
    <property type="entry name" value="NERD"/>
    <property type="match status" value="1"/>
</dbReference>
<dbReference type="Pfam" id="PF08378">
    <property type="entry name" value="NERD"/>
    <property type="match status" value="1"/>
</dbReference>
<accession>A0ABV7B4Y9</accession>
<comment type="caution">
    <text evidence="2">The sequence shown here is derived from an EMBL/GenBank/DDBJ whole genome shotgun (WGS) entry which is preliminary data.</text>
</comment>
<dbReference type="EMBL" id="JBHRSQ010000007">
    <property type="protein sequence ID" value="MFC2991390.1"/>
    <property type="molecule type" value="Genomic_DNA"/>
</dbReference>
<reference evidence="3" key="1">
    <citation type="journal article" date="2019" name="Int. J. Syst. Evol. Microbiol.">
        <title>The Global Catalogue of Microorganisms (GCM) 10K type strain sequencing project: providing services to taxonomists for standard genome sequencing and annotation.</title>
        <authorList>
            <consortium name="The Broad Institute Genomics Platform"/>
            <consortium name="The Broad Institute Genome Sequencing Center for Infectious Disease"/>
            <person name="Wu L."/>
            <person name="Ma J."/>
        </authorList>
    </citation>
    <scope>NUCLEOTIDE SEQUENCE [LARGE SCALE GENOMIC DNA]</scope>
    <source>
        <strain evidence="3">KCTC 52660</strain>
    </source>
</reference>
<feature type="domain" description="NERD" evidence="1">
    <location>
        <begin position="1"/>
        <end position="89"/>
    </location>
</feature>
<dbReference type="InterPro" id="IPR011528">
    <property type="entry name" value="NERD"/>
</dbReference>
<keyword evidence="3" id="KW-1185">Reference proteome</keyword>
<proteinExistence type="predicted"/>
<protein>
    <submittedName>
        <fullName evidence="2">Nuclease-related domain-containing protein</fullName>
    </submittedName>
</protein>